<dbReference type="PANTHER" id="PTHR34293">
    <property type="entry name" value="HTH-TYPE TRANSCRIPTIONAL REGULATOR TRMBL2"/>
    <property type="match status" value="1"/>
</dbReference>
<name>A0A918EH50_9PSEU</name>
<evidence type="ECO:0000259" key="1">
    <source>
        <dbReference type="PROSITE" id="PS50043"/>
    </source>
</evidence>
<sequence length="323" mass="34638">MSLESVGLTELDMRVYRCVSHHPGCSLGGLVVSAGLPRPAVEASRDRLVEMGLLVTGEQEGMQVNPVGPELVVERLRADIDVEYNQRRKQAAGLHGELSRIVGEGLLSGVDGTSSPVEVLTNSGATHVQLLALIGHTRHELLRMCATSGDADALHSAGRELKGVRPGVDVRLICPSSSLLTSQARSLDGLDSNAMRVVSSPPVGLHVFDRRVALVEGDSADTWFVVHGHALVRVFYALFDTWWSLGRAAPAGSEPGGVDGVRPTGEDLVLLQHLSDGAKDENVARQLGLSVRTVRRKISHLLERLDATSRFQAGVLAARRGWI</sequence>
<reference evidence="2" key="1">
    <citation type="journal article" date="2014" name="Int. J. Syst. Evol. Microbiol.">
        <title>Complete genome sequence of Corynebacterium casei LMG S-19264T (=DSM 44701T), isolated from a smear-ripened cheese.</title>
        <authorList>
            <consortium name="US DOE Joint Genome Institute (JGI-PGF)"/>
            <person name="Walter F."/>
            <person name="Albersmeier A."/>
            <person name="Kalinowski J."/>
            <person name="Ruckert C."/>
        </authorList>
    </citation>
    <scope>NUCLEOTIDE SEQUENCE</scope>
    <source>
        <strain evidence="2">JCM 3313</strain>
    </source>
</reference>
<gene>
    <name evidence="2" type="ORF">GCM10010185_60690</name>
</gene>
<reference evidence="2" key="2">
    <citation type="submission" date="2020-09" db="EMBL/GenBank/DDBJ databases">
        <authorList>
            <person name="Sun Q."/>
            <person name="Ohkuma M."/>
        </authorList>
    </citation>
    <scope>NUCLEOTIDE SEQUENCE</scope>
    <source>
        <strain evidence="2">JCM 3313</strain>
    </source>
</reference>
<dbReference type="AlphaFoldDB" id="A0A918EH50"/>
<dbReference type="RefSeq" id="WP_189226752.1">
    <property type="nucleotide sequence ID" value="NZ_BMRG01000018.1"/>
</dbReference>
<dbReference type="SUPFAM" id="SSF46894">
    <property type="entry name" value="C-terminal effector domain of the bipartite response regulators"/>
    <property type="match status" value="1"/>
</dbReference>
<comment type="caution">
    <text evidence="2">The sequence shown here is derived from an EMBL/GenBank/DDBJ whole genome shotgun (WGS) entry which is preliminary data.</text>
</comment>
<dbReference type="InterPro" id="IPR016032">
    <property type="entry name" value="Sig_transdc_resp-reg_C-effctor"/>
</dbReference>
<proteinExistence type="predicted"/>
<dbReference type="Gene3D" id="1.10.10.10">
    <property type="entry name" value="Winged helix-like DNA-binding domain superfamily/Winged helix DNA-binding domain"/>
    <property type="match status" value="2"/>
</dbReference>
<evidence type="ECO:0000313" key="2">
    <source>
        <dbReference type="EMBL" id="GGP78722.1"/>
    </source>
</evidence>
<accession>A0A918EH50</accession>
<dbReference type="PANTHER" id="PTHR34293:SF1">
    <property type="entry name" value="HTH-TYPE TRANSCRIPTIONAL REGULATOR TRMBL2"/>
    <property type="match status" value="1"/>
</dbReference>
<feature type="domain" description="HTH luxR-type" evidence="1">
    <location>
        <begin position="263"/>
        <end position="321"/>
    </location>
</feature>
<dbReference type="EMBL" id="BMRG01000018">
    <property type="protein sequence ID" value="GGP78722.1"/>
    <property type="molecule type" value="Genomic_DNA"/>
</dbReference>
<dbReference type="SMART" id="SM00421">
    <property type="entry name" value="HTH_LUXR"/>
    <property type="match status" value="1"/>
</dbReference>
<organism evidence="2 3">
    <name type="scientific">Saccharothrix coeruleofusca</name>
    <dbReference type="NCBI Taxonomy" id="33919"/>
    <lineage>
        <taxon>Bacteria</taxon>
        <taxon>Bacillati</taxon>
        <taxon>Actinomycetota</taxon>
        <taxon>Actinomycetes</taxon>
        <taxon>Pseudonocardiales</taxon>
        <taxon>Pseudonocardiaceae</taxon>
        <taxon>Saccharothrix</taxon>
    </lineage>
</organism>
<dbReference type="Pfam" id="PF00196">
    <property type="entry name" value="GerE"/>
    <property type="match status" value="1"/>
</dbReference>
<dbReference type="GO" id="GO:0006355">
    <property type="term" value="P:regulation of DNA-templated transcription"/>
    <property type="evidence" value="ECO:0007669"/>
    <property type="project" value="InterPro"/>
</dbReference>
<dbReference type="PROSITE" id="PS50043">
    <property type="entry name" value="HTH_LUXR_2"/>
    <property type="match status" value="1"/>
</dbReference>
<evidence type="ECO:0000313" key="3">
    <source>
        <dbReference type="Proteomes" id="UP000639606"/>
    </source>
</evidence>
<dbReference type="Proteomes" id="UP000639606">
    <property type="component" value="Unassembled WGS sequence"/>
</dbReference>
<dbReference type="GO" id="GO:0003677">
    <property type="term" value="F:DNA binding"/>
    <property type="evidence" value="ECO:0007669"/>
    <property type="project" value="InterPro"/>
</dbReference>
<protein>
    <recommendedName>
        <fullName evidence="1">HTH luxR-type domain-containing protein</fullName>
    </recommendedName>
</protein>
<dbReference type="InterPro" id="IPR036388">
    <property type="entry name" value="WH-like_DNA-bd_sf"/>
</dbReference>
<dbReference type="InterPro" id="IPR051797">
    <property type="entry name" value="TrmB-like"/>
</dbReference>
<dbReference type="InterPro" id="IPR000792">
    <property type="entry name" value="Tscrpt_reg_LuxR_C"/>
</dbReference>
<keyword evidence="3" id="KW-1185">Reference proteome</keyword>